<name>A0A816TWI3_BRANA</name>
<dbReference type="InterPro" id="IPR011012">
    <property type="entry name" value="Longin-like_dom_sf"/>
</dbReference>
<dbReference type="AlphaFoldDB" id="A0A816TWI3"/>
<dbReference type="EMBL" id="HG994359">
    <property type="protein sequence ID" value="CAF2101465.1"/>
    <property type="molecule type" value="Genomic_DNA"/>
</dbReference>
<feature type="domain" description="V-SNARE coiled-coil homology" evidence="2">
    <location>
        <begin position="100"/>
        <end position="165"/>
    </location>
</feature>
<evidence type="ECO:0000256" key="1">
    <source>
        <dbReference type="PROSITE-ProRule" id="PRU00290"/>
    </source>
</evidence>
<accession>A0A816TWI3</accession>
<proteinExistence type="predicted"/>
<dbReference type="Gene3D" id="1.20.5.110">
    <property type="match status" value="1"/>
</dbReference>
<dbReference type="Pfam" id="PF00957">
    <property type="entry name" value="Synaptobrevin"/>
    <property type="match status" value="1"/>
</dbReference>
<dbReference type="PROSITE" id="PS50892">
    <property type="entry name" value="V_SNARE"/>
    <property type="match status" value="1"/>
</dbReference>
<reference evidence="3" key="1">
    <citation type="submission" date="2021-01" db="EMBL/GenBank/DDBJ databases">
        <authorList>
            <consortium name="Genoscope - CEA"/>
            <person name="William W."/>
        </authorList>
    </citation>
    <scope>NUCLEOTIDE SEQUENCE</scope>
</reference>
<dbReference type="SUPFAM" id="SSF64356">
    <property type="entry name" value="SNARE-like"/>
    <property type="match status" value="1"/>
</dbReference>
<evidence type="ECO:0000313" key="3">
    <source>
        <dbReference type="EMBL" id="CAF2101465.1"/>
    </source>
</evidence>
<gene>
    <name evidence="3" type="ORF">DARMORV10_A05P34930.1</name>
</gene>
<protein>
    <submittedName>
        <fullName evidence="3">(rape) hypothetical protein</fullName>
    </submittedName>
</protein>
<evidence type="ECO:0000259" key="2">
    <source>
        <dbReference type="PROSITE" id="PS50892"/>
    </source>
</evidence>
<keyword evidence="1" id="KW-0175">Coiled coil</keyword>
<dbReference type="InterPro" id="IPR042855">
    <property type="entry name" value="V_SNARE_CC"/>
</dbReference>
<dbReference type="Gene3D" id="3.30.450.50">
    <property type="entry name" value="Longin domain"/>
    <property type="match status" value="1"/>
</dbReference>
<organism evidence="3">
    <name type="scientific">Brassica napus</name>
    <name type="common">Rape</name>
    <dbReference type="NCBI Taxonomy" id="3708"/>
    <lineage>
        <taxon>Eukaryota</taxon>
        <taxon>Viridiplantae</taxon>
        <taxon>Streptophyta</taxon>
        <taxon>Embryophyta</taxon>
        <taxon>Tracheophyta</taxon>
        <taxon>Spermatophyta</taxon>
        <taxon>Magnoliopsida</taxon>
        <taxon>eudicotyledons</taxon>
        <taxon>Gunneridae</taxon>
        <taxon>Pentapetalae</taxon>
        <taxon>rosids</taxon>
        <taxon>malvids</taxon>
        <taxon>Brassicales</taxon>
        <taxon>Brassicaceae</taxon>
        <taxon>Brassiceae</taxon>
        <taxon>Brassica</taxon>
    </lineage>
</organism>
<dbReference type="PANTHER" id="PTHR45806:SF1">
    <property type="entry name" value="SYNAPTOBREVIN HOMOLOG YKT6"/>
    <property type="match status" value="1"/>
</dbReference>
<dbReference type="SUPFAM" id="SSF58038">
    <property type="entry name" value="SNARE fusion complex"/>
    <property type="match status" value="1"/>
</dbReference>
<dbReference type="GO" id="GO:0005737">
    <property type="term" value="C:cytoplasm"/>
    <property type="evidence" value="ECO:0007669"/>
    <property type="project" value="UniProtKB-ARBA"/>
</dbReference>
<sequence length="181" mass="20514">MEIIGAKICWYDNNGSLTKTNLERGARGKDLKTCLAGLCAVGFVDDHYLARTAFSVLDKSSKFTPLCNLTWKSAKEDSAQPWPYLDNALTKFQDPVEADKLLKIQRELDETNIILHKTIYSVLARGEKLNSLVEKTSMMVFISMAPPSQFLLLRMEKPQRRLIMDSSLEVVGESRTYDFTL</sequence>
<dbReference type="Proteomes" id="UP001295469">
    <property type="component" value="Chromosome A05"/>
</dbReference>
<dbReference type="PANTHER" id="PTHR45806">
    <property type="entry name" value="SYNAPTOBREVIN HOMOLOG YKT6"/>
    <property type="match status" value="1"/>
</dbReference>